<name>A0ABN8Y5R8_RANTA</name>
<organism evidence="1 2">
    <name type="scientific">Rangifer tarandus platyrhynchus</name>
    <name type="common">Svalbard reindeer</name>
    <dbReference type="NCBI Taxonomy" id="3082113"/>
    <lineage>
        <taxon>Eukaryota</taxon>
        <taxon>Metazoa</taxon>
        <taxon>Chordata</taxon>
        <taxon>Craniata</taxon>
        <taxon>Vertebrata</taxon>
        <taxon>Euteleostomi</taxon>
        <taxon>Mammalia</taxon>
        <taxon>Eutheria</taxon>
        <taxon>Laurasiatheria</taxon>
        <taxon>Artiodactyla</taxon>
        <taxon>Ruminantia</taxon>
        <taxon>Pecora</taxon>
        <taxon>Cervidae</taxon>
        <taxon>Odocoileinae</taxon>
        <taxon>Rangifer</taxon>
    </lineage>
</organism>
<evidence type="ECO:0000313" key="1">
    <source>
        <dbReference type="EMBL" id="CAI9156919.1"/>
    </source>
</evidence>
<dbReference type="EMBL" id="OX459951">
    <property type="protein sequence ID" value="CAI9156919.1"/>
    <property type="molecule type" value="Genomic_DNA"/>
</dbReference>
<reference evidence="1" key="1">
    <citation type="submission" date="2023-04" db="EMBL/GenBank/DDBJ databases">
        <authorList>
            <consortium name="ELIXIR-Norway"/>
        </authorList>
    </citation>
    <scope>NUCLEOTIDE SEQUENCE [LARGE SCALE GENOMIC DNA]</scope>
</reference>
<dbReference type="PROSITE" id="PS51257">
    <property type="entry name" value="PROKAR_LIPOPROTEIN"/>
    <property type="match status" value="1"/>
</dbReference>
<evidence type="ECO:0000313" key="2">
    <source>
        <dbReference type="Proteomes" id="UP001176941"/>
    </source>
</evidence>
<protein>
    <recommendedName>
        <fullName evidence="3">Secreted protein</fullName>
    </recommendedName>
</protein>
<keyword evidence="2" id="KW-1185">Reference proteome</keyword>
<dbReference type="Proteomes" id="UP001176941">
    <property type="component" value="Chromosome 15"/>
</dbReference>
<gene>
    <name evidence="1" type="ORF">MRATA1EN1_LOCUS5881</name>
</gene>
<accession>A0ABN8Y5R8</accession>
<sequence>MWIHRQVFRAVAIASPSSSVSCIRRCRCAGGGEAGRPGHPLHTPAKESSQKHLWAHSRLFFSRREPLLPQGIVPPPAPAKRQHLGLSWMTGPAVAFPPPIWRSCLAPHPCPAPLSGRGQQSGCAEVTLCSGLTQGSHRRADQPAQGRQITASTAAGLVGPHQAPCSGGGLKRAQFLSPGAQFWGLRSPETLCELTARQPPCCWGGPRPLLVGHVPTLFHFSPSFIEM</sequence>
<proteinExistence type="predicted"/>
<evidence type="ECO:0008006" key="3">
    <source>
        <dbReference type="Google" id="ProtNLM"/>
    </source>
</evidence>